<evidence type="ECO:0000259" key="4">
    <source>
        <dbReference type="PROSITE" id="PS50106"/>
    </source>
</evidence>
<feature type="compositionally biased region" description="Low complexity" evidence="1">
    <location>
        <begin position="978"/>
        <end position="987"/>
    </location>
</feature>
<keyword evidence="6" id="KW-1185">Reference proteome</keyword>
<dbReference type="SUPFAM" id="SSF50156">
    <property type="entry name" value="PDZ domain-like"/>
    <property type="match status" value="1"/>
</dbReference>
<dbReference type="EMBL" id="CADCXV010000950">
    <property type="protein sequence ID" value="CAB0039300.1"/>
    <property type="molecule type" value="Genomic_DNA"/>
</dbReference>
<feature type="compositionally biased region" description="Low complexity" evidence="1">
    <location>
        <begin position="717"/>
        <end position="733"/>
    </location>
</feature>
<protein>
    <recommendedName>
        <fullName evidence="4">PDZ domain-containing protein</fullName>
    </recommendedName>
</protein>
<proteinExistence type="predicted"/>
<evidence type="ECO:0000256" key="3">
    <source>
        <dbReference type="SAM" id="SignalP"/>
    </source>
</evidence>
<feature type="compositionally biased region" description="Low complexity" evidence="1">
    <location>
        <begin position="740"/>
        <end position="749"/>
    </location>
</feature>
<dbReference type="InterPro" id="IPR001478">
    <property type="entry name" value="PDZ"/>
</dbReference>
<feature type="compositionally biased region" description="Low complexity" evidence="1">
    <location>
        <begin position="876"/>
        <end position="893"/>
    </location>
</feature>
<feature type="region of interest" description="Disordered" evidence="1">
    <location>
        <begin position="717"/>
        <end position="755"/>
    </location>
</feature>
<accession>A0A6H5IUE8</accession>
<evidence type="ECO:0000313" key="5">
    <source>
        <dbReference type="EMBL" id="CAB0039300.1"/>
    </source>
</evidence>
<keyword evidence="2" id="KW-1133">Transmembrane helix</keyword>
<gene>
    <name evidence="5" type="ORF">TBRA_LOCUS11048</name>
</gene>
<feature type="region of interest" description="Disordered" evidence="1">
    <location>
        <begin position="1110"/>
        <end position="1168"/>
    </location>
</feature>
<evidence type="ECO:0000256" key="2">
    <source>
        <dbReference type="SAM" id="Phobius"/>
    </source>
</evidence>
<feature type="region of interest" description="Disordered" evidence="1">
    <location>
        <begin position="771"/>
        <end position="799"/>
    </location>
</feature>
<name>A0A6H5IUE8_9HYME</name>
<feature type="domain" description="PDZ" evidence="4">
    <location>
        <begin position="432"/>
        <end position="485"/>
    </location>
</feature>
<feature type="region of interest" description="Disordered" evidence="1">
    <location>
        <begin position="586"/>
        <end position="652"/>
    </location>
</feature>
<evidence type="ECO:0000313" key="6">
    <source>
        <dbReference type="Proteomes" id="UP000479190"/>
    </source>
</evidence>
<feature type="compositionally biased region" description="Low complexity" evidence="1">
    <location>
        <begin position="246"/>
        <end position="283"/>
    </location>
</feature>
<reference evidence="5 6" key="1">
    <citation type="submission" date="2020-02" db="EMBL/GenBank/DDBJ databases">
        <authorList>
            <person name="Ferguson B K."/>
        </authorList>
    </citation>
    <scope>NUCLEOTIDE SEQUENCE [LARGE SCALE GENOMIC DNA]</scope>
</reference>
<feature type="compositionally biased region" description="Basic and acidic residues" evidence="1">
    <location>
        <begin position="1120"/>
        <end position="1131"/>
    </location>
</feature>
<feature type="compositionally biased region" description="Low complexity" evidence="1">
    <location>
        <begin position="602"/>
        <end position="634"/>
    </location>
</feature>
<dbReference type="AlphaFoldDB" id="A0A6H5IUE8"/>
<dbReference type="Pfam" id="PF00595">
    <property type="entry name" value="PDZ"/>
    <property type="match status" value="1"/>
</dbReference>
<feature type="region of interest" description="Disordered" evidence="1">
    <location>
        <begin position="867"/>
        <end position="918"/>
    </location>
</feature>
<dbReference type="SMART" id="SM00228">
    <property type="entry name" value="PDZ"/>
    <property type="match status" value="2"/>
</dbReference>
<feature type="compositionally biased region" description="Low complexity" evidence="1">
    <location>
        <begin position="1070"/>
        <end position="1098"/>
    </location>
</feature>
<evidence type="ECO:0000256" key="1">
    <source>
        <dbReference type="SAM" id="MobiDB-lite"/>
    </source>
</evidence>
<feature type="signal peptide" evidence="3">
    <location>
        <begin position="1"/>
        <end position="22"/>
    </location>
</feature>
<dbReference type="OrthoDB" id="6270329at2759"/>
<feature type="compositionally biased region" description="Polar residues" evidence="1">
    <location>
        <begin position="290"/>
        <end position="300"/>
    </location>
</feature>
<sequence length="1248" mass="136561">MLMYRKTFQMVSFLFIRLLSMSSNSTTSTLKHPRFSQRQLASVAAAAAAATVRRASSLYIRIHCREQARARDKSATLPRAISNVLRRVRAPAELLLLLLLLLIFYPLLCIRCAPIHDRSLIKCRECHKFSHKELAAYAASTALLLLQHKIQVKPVMTTTAAADDDYHDDENEYQHSDPSFYYQITKSFRVYIATAAATAVAATAASVNGQDVSNSSHEDAVRCFESAQEPILVEVLRRQQSSSSHTTTPTTTTTTTTALTQHNSNGNGNVSGSSPSTSSQSSSPHDDGTASSGINSSSPAQQQQQPQQQMDENSRENAFTLLVSTAVQTDWAGLVDDDEDDDEFGVTLRPQDADEQTNDSLDDILAHDIDFEVRKFLDMYPNFIKTFGRSITLFSEVRNSFLKYIRSEEFSLSRKKEFDSSVATERAARNKEVTLRKVGSAEKLGLTVCYSSGSEDADTEVYISEIVPESLAARDGRLREGDQILRKESEIQRRRRRRRLLLPLLPLLLLLFACGIREWALIHITINGKDVASKEQTENLFAETKNSVTILVSRCVYGSEAVALARTRRGSSMRFATQELELLDNNTSSSSPLTLPPPPPAQQQQQQATTPAYQNSTIEQLIKQQQLEQQQQPRPESPIPPAPPVHGIQPQQVNGGLAHKLDGLSLRGGEAYTGAGAWSETEHIYETIPESDSEPIYSSPYEHHMQHLQLKGQQLLQQQQPPTTTTTTTTATQVRNDHPSLSLSLLSSSPRTRTAAAEELTSAMMLLWQNNGGRHHSSSKSNSSGEEKDSSSAYNTGESCNSNTLTLELQQQQQFQLQLQQQQQRHRGSTLVLCPPGRKAADAGAILATSTPKIQCHCSVPVGPPPTLKPASNKLTTSSPTASTSAATSTGSTEHQRRPRRRDHVHERGESAADHATPTATLQAGLEQQASVEQVDESVPAAERAAELHAPHAHQLQRHELPGAQSGAVSVRGERDQQQQLQPAAAALEDADAAAAAAAAAASPAPATAGRGADGVEGQEAIGRHEVHSSPTREKSYTEKSGAAHQRGASGSYHGRRRPVRDKGRPILEQGGAQASSGTSAGAQAAPARAAGSAATAADATDVRADNLRVHRGQHQSANRKNERQAARADDDERLDDGAAAQAQREEKERRGLRQSGRRRPSAGEQCRQTHGPFIRHYSLIRLHLFYVFDSSSSFRISMLKHLLRRNRQVVSNDFTAILKNRVVSGLNNAVTCYREGTIHKSTAQRCR</sequence>
<dbReference type="PROSITE" id="PS50106">
    <property type="entry name" value="PDZ"/>
    <property type="match status" value="1"/>
</dbReference>
<keyword evidence="2" id="KW-0472">Membrane</keyword>
<feature type="chain" id="PRO_5026182867" description="PDZ domain-containing protein" evidence="3">
    <location>
        <begin position="23"/>
        <end position="1248"/>
    </location>
</feature>
<feature type="compositionally biased region" description="Pro residues" evidence="1">
    <location>
        <begin position="635"/>
        <end position="644"/>
    </location>
</feature>
<feature type="compositionally biased region" description="Basic and acidic residues" evidence="1">
    <location>
        <begin position="1022"/>
        <end position="1038"/>
    </location>
</feature>
<dbReference type="PANTHER" id="PTHR15545:SF8">
    <property type="entry name" value="SLO-INTERACTING PROTEIN 1"/>
    <property type="match status" value="1"/>
</dbReference>
<dbReference type="InterPro" id="IPR051971">
    <property type="entry name" value="E3_ubiquitin-PDZ_ligase"/>
</dbReference>
<dbReference type="PANTHER" id="PTHR15545">
    <property type="entry name" value="PDZ DOMAIN CONTAINING RING FINGER PROTEIN 3, 4"/>
    <property type="match status" value="1"/>
</dbReference>
<feature type="region of interest" description="Disordered" evidence="1">
    <location>
        <begin position="1022"/>
        <end position="1098"/>
    </location>
</feature>
<keyword evidence="2" id="KW-0812">Transmembrane</keyword>
<feature type="compositionally biased region" description="Basic and acidic residues" evidence="1">
    <location>
        <begin position="904"/>
        <end position="913"/>
    </location>
</feature>
<dbReference type="Gene3D" id="2.30.42.10">
    <property type="match status" value="1"/>
</dbReference>
<feature type="region of interest" description="Disordered" evidence="1">
    <location>
        <begin position="965"/>
        <end position="987"/>
    </location>
</feature>
<feature type="region of interest" description="Disordered" evidence="1">
    <location>
        <begin position="236"/>
        <end position="314"/>
    </location>
</feature>
<keyword evidence="3" id="KW-0732">Signal</keyword>
<dbReference type="InterPro" id="IPR036034">
    <property type="entry name" value="PDZ_sf"/>
</dbReference>
<dbReference type="Proteomes" id="UP000479190">
    <property type="component" value="Unassembled WGS sequence"/>
</dbReference>
<organism evidence="5 6">
    <name type="scientific">Trichogramma brassicae</name>
    <dbReference type="NCBI Taxonomy" id="86971"/>
    <lineage>
        <taxon>Eukaryota</taxon>
        <taxon>Metazoa</taxon>
        <taxon>Ecdysozoa</taxon>
        <taxon>Arthropoda</taxon>
        <taxon>Hexapoda</taxon>
        <taxon>Insecta</taxon>
        <taxon>Pterygota</taxon>
        <taxon>Neoptera</taxon>
        <taxon>Endopterygota</taxon>
        <taxon>Hymenoptera</taxon>
        <taxon>Apocrita</taxon>
        <taxon>Proctotrupomorpha</taxon>
        <taxon>Chalcidoidea</taxon>
        <taxon>Trichogrammatidae</taxon>
        <taxon>Trichogramma</taxon>
    </lineage>
</organism>
<feature type="transmembrane region" description="Helical" evidence="2">
    <location>
        <begin position="94"/>
        <end position="114"/>
    </location>
</feature>